<keyword evidence="3" id="KW-0813">Transport</keyword>
<evidence type="ECO:0000256" key="8">
    <source>
        <dbReference type="SAM" id="Phobius"/>
    </source>
</evidence>
<accession>A0ABX3ETY3</accession>
<feature type="transmembrane region" description="Helical" evidence="8">
    <location>
        <begin position="77"/>
        <end position="96"/>
    </location>
</feature>
<keyword evidence="4" id="KW-0309">Germination</keyword>
<comment type="similarity">
    <text evidence="2">Belongs to the amino acid-polyamine-organocation (APC) superfamily. Spore germination protein (SGP) (TC 2.A.3.9) family.</text>
</comment>
<feature type="transmembrane region" description="Helical" evidence="8">
    <location>
        <begin position="35"/>
        <end position="57"/>
    </location>
</feature>
<keyword evidence="5 8" id="KW-0812">Transmembrane</keyword>
<evidence type="ECO:0000313" key="10">
    <source>
        <dbReference type="Proteomes" id="UP000186058"/>
    </source>
</evidence>
<feature type="transmembrane region" description="Helical" evidence="8">
    <location>
        <begin position="333"/>
        <end position="353"/>
    </location>
</feature>
<name>A0ABX3ETY3_9BACL</name>
<dbReference type="Pfam" id="PF03845">
    <property type="entry name" value="Spore_permease"/>
    <property type="match status" value="1"/>
</dbReference>
<feature type="transmembrane region" description="Helical" evidence="8">
    <location>
        <begin position="269"/>
        <end position="292"/>
    </location>
</feature>
<evidence type="ECO:0000256" key="6">
    <source>
        <dbReference type="ARBA" id="ARBA00022989"/>
    </source>
</evidence>
<dbReference type="PANTHER" id="PTHR34975:SF2">
    <property type="entry name" value="SPORE GERMINATION PROTEIN A2"/>
    <property type="match status" value="1"/>
</dbReference>
<dbReference type="RefSeq" id="WP_074106297.1">
    <property type="nucleotide sequence ID" value="NZ_LVWI01000001.1"/>
</dbReference>
<dbReference type="Proteomes" id="UP000186058">
    <property type="component" value="Unassembled WGS sequence"/>
</dbReference>
<feature type="transmembrane region" description="Helical" evidence="8">
    <location>
        <begin position="12"/>
        <end position="29"/>
    </location>
</feature>
<comment type="subcellular location">
    <subcellularLocation>
        <location evidence="1">Membrane</location>
        <topology evidence="1">Multi-pass membrane protein</topology>
    </subcellularLocation>
</comment>
<evidence type="ECO:0000256" key="5">
    <source>
        <dbReference type="ARBA" id="ARBA00022692"/>
    </source>
</evidence>
<evidence type="ECO:0000256" key="4">
    <source>
        <dbReference type="ARBA" id="ARBA00022544"/>
    </source>
</evidence>
<evidence type="ECO:0000313" key="9">
    <source>
        <dbReference type="EMBL" id="OKP91685.1"/>
    </source>
</evidence>
<evidence type="ECO:0000256" key="3">
    <source>
        <dbReference type="ARBA" id="ARBA00022448"/>
    </source>
</evidence>
<feature type="transmembrane region" description="Helical" evidence="8">
    <location>
        <begin position="213"/>
        <end position="234"/>
    </location>
</feature>
<evidence type="ECO:0000256" key="2">
    <source>
        <dbReference type="ARBA" id="ARBA00007998"/>
    </source>
</evidence>
<keyword evidence="7 8" id="KW-0472">Membrane</keyword>
<dbReference type="EMBL" id="LVWI01000001">
    <property type="protein sequence ID" value="OKP91685.1"/>
    <property type="molecule type" value="Genomic_DNA"/>
</dbReference>
<feature type="transmembrane region" description="Helical" evidence="8">
    <location>
        <begin position="116"/>
        <end position="137"/>
    </location>
</feature>
<feature type="transmembrane region" description="Helical" evidence="8">
    <location>
        <begin position="183"/>
        <end position="201"/>
    </location>
</feature>
<dbReference type="PANTHER" id="PTHR34975">
    <property type="entry name" value="SPORE GERMINATION PROTEIN A2"/>
    <property type="match status" value="1"/>
</dbReference>
<feature type="transmembrane region" description="Helical" evidence="8">
    <location>
        <begin position="304"/>
        <end position="327"/>
    </location>
</feature>
<comment type="caution">
    <text evidence="9">The sequence shown here is derived from an EMBL/GenBank/DDBJ whole genome shotgun (WGS) entry which is preliminary data.</text>
</comment>
<sequence>MHTTKWQLFRFSLIYFSSQTTIFLIPILVETSGYQGWIALVGGGFLSLCILFFTIQVGRLKPDQGWIDFGKEIVGTWLHRLMVLLLLCWCIYYASFDIENFVLFFGSNYTRGTPPIFIQIIIGLVIMYTATLGITTIIYMADGIFLIFFMASLLSVYMFIPYADLSMLPAFLHYHDPGIALKDSISVTSWFADWLVFLFLAPELRMGSKMLKILAVSSISILLIVLTGWIMTMLNFGPHLGKELQYPFLEMIRSSSHHNILGNLDPLLIGIWSASMFIHAAFLIYIACKCALHLSKQKGKRLMIPLLTICSTIIAYLYSRNIVMYYSNFNSDLIIGFWLFIECIPVYYFIAAFTRSKIGRAVK</sequence>
<reference evidence="9 10" key="1">
    <citation type="submission" date="2016-03" db="EMBL/GenBank/DDBJ databases">
        <authorList>
            <person name="Sant'Anna F.H."/>
            <person name="Ambrosini A."/>
            <person name="Souza R."/>
            <person name="Bach E."/>
            <person name="Fernandes G."/>
            <person name="Balsanelli E."/>
            <person name="Baura V.A."/>
            <person name="Souza E.M."/>
            <person name="Passaglia L."/>
        </authorList>
    </citation>
    <scope>NUCLEOTIDE SEQUENCE [LARGE SCALE GENOMIC DNA]</scope>
    <source>
        <strain evidence="9 10">P26E</strain>
    </source>
</reference>
<protein>
    <submittedName>
        <fullName evidence="9">Uncharacterized protein</fullName>
    </submittedName>
</protein>
<dbReference type="InterPro" id="IPR004761">
    <property type="entry name" value="Spore_GerAB"/>
</dbReference>
<feature type="transmembrane region" description="Helical" evidence="8">
    <location>
        <begin position="144"/>
        <end position="163"/>
    </location>
</feature>
<keyword evidence="10" id="KW-1185">Reference proteome</keyword>
<proteinExistence type="inferred from homology"/>
<organism evidence="9 10">
    <name type="scientific">Paenibacillus helianthi</name>
    <dbReference type="NCBI Taxonomy" id="1349432"/>
    <lineage>
        <taxon>Bacteria</taxon>
        <taxon>Bacillati</taxon>
        <taxon>Bacillota</taxon>
        <taxon>Bacilli</taxon>
        <taxon>Bacillales</taxon>
        <taxon>Paenibacillaceae</taxon>
        <taxon>Paenibacillus</taxon>
    </lineage>
</organism>
<evidence type="ECO:0000256" key="7">
    <source>
        <dbReference type="ARBA" id="ARBA00023136"/>
    </source>
</evidence>
<keyword evidence="6 8" id="KW-1133">Transmembrane helix</keyword>
<evidence type="ECO:0000256" key="1">
    <source>
        <dbReference type="ARBA" id="ARBA00004141"/>
    </source>
</evidence>
<gene>
    <name evidence="9" type="ORF">A3844_00730</name>
</gene>